<evidence type="ECO:0000313" key="3">
    <source>
        <dbReference type="EMBL" id="CAH3150701.1"/>
    </source>
</evidence>
<feature type="domain" description="Apple" evidence="1">
    <location>
        <begin position="2"/>
        <end position="88"/>
    </location>
</feature>
<evidence type="ECO:0008006" key="5">
    <source>
        <dbReference type="Google" id="ProtNLM"/>
    </source>
</evidence>
<dbReference type="Pfam" id="PF00024">
    <property type="entry name" value="PAN_1"/>
    <property type="match status" value="1"/>
</dbReference>
<organism evidence="3 4">
    <name type="scientific">Porites evermanni</name>
    <dbReference type="NCBI Taxonomy" id="104178"/>
    <lineage>
        <taxon>Eukaryota</taxon>
        <taxon>Metazoa</taxon>
        <taxon>Cnidaria</taxon>
        <taxon>Anthozoa</taxon>
        <taxon>Hexacorallia</taxon>
        <taxon>Scleractinia</taxon>
        <taxon>Fungiina</taxon>
        <taxon>Poritidae</taxon>
        <taxon>Porites</taxon>
    </lineage>
</organism>
<dbReference type="Pfam" id="PF07534">
    <property type="entry name" value="TLD"/>
    <property type="match status" value="1"/>
</dbReference>
<gene>
    <name evidence="3" type="ORF">PEVE_00045334</name>
</gene>
<dbReference type="InterPro" id="IPR006571">
    <property type="entry name" value="TLDc_dom"/>
</dbReference>
<proteinExistence type="predicted"/>
<protein>
    <recommendedName>
        <fullName evidence="5">TLDc domain-containing protein</fullName>
    </recommendedName>
</protein>
<dbReference type="Proteomes" id="UP001159427">
    <property type="component" value="Unassembled WGS sequence"/>
</dbReference>
<reference evidence="3 4" key="1">
    <citation type="submission" date="2022-05" db="EMBL/GenBank/DDBJ databases">
        <authorList>
            <consortium name="Genoscope - CEA"/>
            <person name="William W."/>
        </authorList>
    </citation>
    <scope>NUCLEOTIDE SEQUENCE [LARGE SCALE GENOMIC DNA]</scope>
</reference>
<dbReference type="PROSITE" id="PS51886">
    <property type="entry name" value="TLDC"/>
    <property type="match status" value="1"/>
</dbReference>
<accession>A0ABN8PTW1</accession>
<evidence type="ECO:0000259" key="2">
    <source>
        <dbReference type="PROSITE" id="PS51886"/>
    </source>
</evidence>
<sequence>SCRELTFPSFLFFNGKRLLNHTIKTLQVRDLDECELQCYYEHDCVSINFNNEAGKNDGKHTCELNNSTHDSKKQDLVEVKHYFYRGTKNACSKFPCTTAVECQPVFTTKSSTSFCPLELTTGNFTREITMDSVIIAKNGFYLCHLKQFLAPAVGNISHWKICYRASKHGRYDFIFHQRCNGKNNTLTIIKKDEYVFGGFTDISWGNKFTFCYRETSNAFIFSLRNNEQLGPFKSMVKESSHAIYNWKYTGPAFGKTDIRINYTPRGRTSSSHLGTSYCASSEVKNPSTVLAGTMKFDPDEVEVFFLKTLN</sequence>
<comment type="caution">
    <text evidence="3">The sequence shown here is derived from an EMBL/GenBank/DDBJ whole genome shotgun (WGS) entry which is preliminary data.</text>
</comment>
<dbReference type="PROSITE" id="PS50948">
    <property type="entry name" value="PAN"/>
    <property type="match status" value="1"/>
</dbReference>
<feature type="domain" description="TLDc" evidence="2">
    <location>
        <begin position="133"/>
        <end position="307"/>
    </location>
</feature>
<feature type="non-terminal residue" evidence="3">
    <location>
        <position position="1"/>
    </location>
</feature>
<dbReference type="EMBL" id="CALNXI010000997">
    <property type="protein sequence ID" value="CAH3150701.1"/>
    <property type="molecule type" value="Genomic_DNA"/>
</dbReference>
<dbReference type="SMART" id="SM00473">
    <property type="entry name" value="PAN_AP"/>
    <property type="match status" value="1"/>
</dbReference>
<evidence type="ECO:0000313" key="4">
    <source>
        <dbReference type="Proteomes" id="UP001159427"/>
    </source>
</evidence>
<keyword evidence="4" id="KW-1185">Reference proteome</keyword>
<dbReference type="InterPro" id="IPR003609">
    <property type="entry name" value="Pan_app"/>
</dbReference>
<dbReference type="SUPFAM" id="SSF57414">
    <property type="entry name" value="Hairpin loop containing domain-like"/>
    <property type="match status" value="1"/>
</dbReference>
<evidence type="ECO:0000259" key="1">
    <source>
        <dbReference type="PROSITE" id="PS50948"/>
    </source>
</evidence>
<name>A0ABN8PTW1_9CNID</name>
<dbReference type="Gene3D" id="3.50.4.10">
    <property type="entry name" value="Hepatocyte Growth Factor"/>
    <property type="match status" value="1"/>
</dbReference>